<reference evidence="5" key="3">
    <citation type="submission" date="2015-04" db="UniProtKB">
        <authorList>
            <consortium name="EnsemblPlants"/>
        </authorList>
    </citation>
    <scope>IDENTIFICATION</scope>
    <source>
        <strain evidence="5">cv. Jemalong A17</strain>
    </source>
</reference>
<gene>
    <name evidence="5" type="primary">25499235</name>
    <name evidence="3" type="ordered locus">MTR_7g096610</name>
    <name evidence="4" type="ORF">MtrunA17_Chr7g0261031</name>
</gene>
<sequence>MMTGSGSPCGACKFLRRKCVRGCIFAPYFCHEQGATHFAAIHKVFGASNVSKLLAHLPVTDRCEAAVTISYEAQARLQDPIYGCVAHIFALQQQVVNLQAQLAFLREQAAQRCLNAPNSENPNEKNFGKPTNILPQDLQSWFQMENSNMCSQFLPDFSSSTDDLSSTTQYYNGTTTTLMDLNPIGNYENSGTILKESIPSFSNFDERCNNSMSFDNMQRQWTYQ</sequence>
<dbReference type="GO" id="GO:0009755">
    <property type="term" value="P:hormone-mediated signaling pathway"/>
    <property type="evidence" value="ECO:0000318"/>
    <property type="project" value="GO_Central"/>
</dbReference>
<protein>
    <submittedName>
        <fullName evidence="3">LOB domain protein</fullName>
    </submittedName>
    <submittedName>
        <fullName evidence="4">Putative transcription factor AS2-LOB family</fullName>
    </submittedName>
</protein>
<keyword evidence="6" id="KW-1185">Reference proteome</keyword>
<organism evidence="3 6">
    <name type="scientific">Medicago truncatula</name>
    <name type="common">Barrel medic</name>
    <name type="synonym">Medicago tribuloides</name>
    <dbReference type="NCBI Taxonomy" id="3880"/>
    <lineage>
        <taxon>Eukaryota</taxon>
        <taxon>Viridiplantae</taxon>
        <taxon>Streptophyta</taxon>
        <taxon>Embryophyta</taxon>
        <taxon>Tracheophyta</taxon>
        <taxon>Spermatophyta</taxon>
        <taxon>Magnoliopsida</taxon>
        <taxon>eudicotyledons</taxon>
        <taxon>Gunneridae</taxon>
        <taxon>Pentapetalae</taxon>
        <taxon>rosids</taxon>
        <taxon>fabids</taxon>
        <taxon>Fabales</taxon>
        <taxon>Fabaceae</taxon>
        <taxon>Papilionoideae</taxon>
        <taxon>50 kb inversion clade</taxon>
        <taxon>NPAAA clade</taxon>
        <taxon>Hologalegina</taxon>
        <taxon>IRL clade</taxon>
        <taxon>Trifolieae</taxon>
        <taxon>Medicago</taxon>
    </lineage>
</organism>
<evidence type="ECO:0000313" key="3">
    <source>
        <dbReference type="EMBL" id="KEH23896.1"/>
    </source>
</evidence>
<dbReference type="PANTHER" id="PTHR31529">
    <property type="entry name" value="LOB DOMAIN CONTAINING PROTEIN"/>
    <property type="match status" value="1"/>
</dbReference>
<dbReference type="OrthoDB" id="668748at2759"/>
<feature type="domain" description="LOB" evidence="2">
    <location>
        <begin position="7"/>
        <end position="109"/>
    </location>
</feature>
<evidence type="ECO:0000313" key="5">
    <source>
        <dbReference type="EnsemblPlants" id="KEH23896"/>
    </source>
</evidence>
<evidence type="ECO:0000256" key="1">
    <source>
        <dbReference type="ARBA" id="ARBA00005474"/>
    </source>
</evidence>
<dbReference type="Gramene" id="rna42871">
    <property type="protein sequence ID" value="RHN48184.1"/>
    <property type="gene ID" value="gene42871"/>
</dbReference>
<accession>A0A072U3H8</accession>
<dbReference type="STRING" id="3880.A0A072U3H8"/>
<dbReference type="EnsemblPlants" id="KEH23896">
    <property type="protein sequence ID" value="KEH23896"/>
    <property type="gene ID" value="MTR_7g096610"/>
</dbReference>
<evidence type="ECO:0000313" key="4">
    <source>
        <dbReference type="EMBL" id="RHN48184.1"/>
    </source>
</evidence>
<dbReference type="Proteomes" id="UP000265566">
    <property type="component" value="Chromosome 7"/>
</dbReference>
<dbReference type="GO" id="GO:0045893">
    <property type="term" value="P:positive regulation of DNA-templated transcription"/>
    <property type="evidence" value="ECO:0000318"/>
    <property type="project" value="GO_Central"/>
</dbReference>
<dbReference type="GO" id="GO:0005634">
    <property type="term" value="C:nucleus"/>
    <property type="evidence" value="ECO:0000318"/>
    <property type="project" value="GO_Central"/>
</dbReference>
<dbReference type="PROSITE" id="PS50891">
    <property type="entry name" value="LOB"/>
    <property type="match status" value="1"/>
</dbReference>
<dbReference type="EMBL" id="PSQE01000007">
    <property type="protein sequence ID" value="RHN48184.1"/>
    <property type="molecule type" value="Genomic_DNA"/>
</dbReference>
<evidence type="ECO:0000259" key="2">
    <source>
        <dbReference type="PROSITE" id="PS50891"/>
    </source>
</evidence>
<dbReference type="Proteomes" id="UP000002051">
    <property type="component" value="Unassembled WGS sequence"/>
</dbReference>
<dbReference type="EMBL" id="CM001223">
    <property type="protein sequence ID" value="KEH23896.1"/>
    <property type="molecule type" value="Genomic_DNA"/>
</dbReference>
<name>A0A072U3H8_MEDTR</name>
<dbReference type="PANTHER" id="PTHR31529:SF58">
    <property type="entry name" value="LOB DOMAIN PROTEIN"/>
    <property type="match status" value="1"/>
</dbReference>
<dbReference type="SMR" id="A0A072U3H8"/>
<dbReference type="Pfam" id="PF03195">
    <property type="entry name" value="LOB"/>
    <property type="match status" value="1"/>
</dbReference>
<dbReference type="KEGG" id="mtr:25499235"/>
<proteinExistence type="inferred from homology"/>
<evidence type="ECO:0000313" key="6">
    <source>
        <dbReference type="Proteomes" id="UP000002051"/>
    </source>
</evidence>
<dbReference type="InterPro" id="IPR004883">
    <property type="entry name" value="LOB"/>
</dbReference>
<comment type="similarity">
    <text evidence="1">Belongs to the LOB domain-containing protein family.</text>
</comment>
<dbReference type="HOGENOM" id="CLU_058353_3_0_1"/>
<reference evidence="3 6" key="2">
    <citation type="journal article" date="2014" name="BMC Genomics">
        <title>An improved genome release (version Mt4.0) for the model legume Medicago truncatula.</title>
        <authorList>
            <person name="Tang H."/>
            <person name="Krishnakumar V."/>
            <person name="Bidwell S."/>
            <person name="Rosen B."/>
            <person name="Chan A."/>
            <person name="Zhou S."/>
            <person name="Gentzbittel L."/>
            <person name="Childs K.L."/>
            <person name="Yandell M."/>
            <person name="Gundlach H."/>
            <person name="Mayer K.F."/>
            <person name="Schwartz D.C."/>
            <person name="Town C.D."/>
        </authorList>
    </citation>
    <scope>GENOME REANNOTATION</scope>
    <source>
        <strain evidence="3">A17</strain>
        <strain evidence="5 6">cv. Jemalong A17</strain>
    </source>
</reference>
<dbReference type="AlphaFoldDB" id="A0A072U3H8"/>
<reference evidence="4" key="4">
    <citation type="journal article" date="2018" name="Nat. Plants">
        <title>Whole-genome landscape of Medicago truncatula symbiotic genes.</title>
        <authorList>
            <person name="Pecrix Y."/>
            <person name="Gamas P."/>
            <person name="Carrere S."/>
        </authorList>
    </citation>
    <scope>NUCLEOTIDE SEQUENCE</scope>
    <source>
        <tissue evidence="4">Leaves</tissue>
    </source>
</reference>
<reference evidence="3 6" key="1">
    <citation type="journal article" date="2011" name="Nature">
        <title>The Medicago genome provides insight into the evolution of rhizobial symbioses.</title>
        <authorList>
            <person name="Young N.D."/>
            <person name="Debelle F."/>
            <person name="Oldroyd G.E."/>
            <person name="Geurts R."/>
            <person name="Cannon S.B."/>
            <person name="Udvardi M.K."/>
            <person name="Benedito V.A."/>
            <person name="Mayer K.F."/>
            <person name="Gouzy J."/>
            <person name="Schoof H."/>
            <person name="Van de Peer Y."/>
            <person name="Proost S."/>
            <person name="Cook D.R."/>
            <person name="Meyers B.C."/>
            <person name="Spannagl M."/>
            <person name="Cheung F."/>
            <person name="De Mita S."/>
            <person name="Krishnakumar V."/>
            <person name="Gundlach H."/>
            <person name="Zhou S."/>
            <person name="Mudge J."/>
            <person name="Bharti A.K."/>
            <person name="Murray J.D."/>
            <person name="Naoumkina M.A."/>
            <person name="Rosen B."/>
            <person name="Silverstein K.A."/>
            <person name="Tang H."/>
            <person name="Rombauts S."/>
            <person name="Zhao P.X."/>
            <person name="Zhou P."/>
            <person name="Barbe V."/>
            <person name="Bardou P."/>
            <person name="Bechner M."/>
            <person name="Bellec A."/>
            <person name="Berger A."/>
            <person name="Berges H."/>
            <person name="Bidwell S."/>
            <person name="Bisseling T."/>
            <person name="Choisne N."/>
            <person name="Couloux A."/>
            <person name="Denny R."/>
            <person name="Deshpande S."/>
            <person name="Dai X."/>
            <person name="Doyle J.J."/>
            <person name="Dudez A.M."/>
            <person name="Farmer A.D."/>
            <person name="Fouteau S."/>
            <person name="Franken C."/>
            <person name="Gibelin C."/>
            <person name="Gish J."/>
            <person name="Goldstein S."/>
            <person name="Gonzalez A.J."/>
            <person name="Green P.J."/>
            <person name="Hallab A."/>
            <person name="Hartog M."/>
            <person name="Hua A."/>
            <person name="Humphray S.J."/>
            <person name="Jeong D.H."/>
            <person name="Jing Y."/>
            <person name="Jocker A."/>
            <person name="Kenton S.M."/>
            <person name="Kim D.J."/>
            <person name="Klee K."/>
            <person name="Lai H."/>
            <person name="Lang C."/>
            <person name="Lin S."/>
            <person name="Macmil S.L."/>
            <person name="Magdelenat G."/>
            <person name="Matthews L."/>
            <person name="McCorrison J."/>
            <person name="Monaghan E.L."/>
            <person name="Mun J.H."/>
            <person name="Najar F.Z."/>
            <person name="Nicholson C."/>
            <person name="Noirot C."/>
            <person name="O'Bleness M."/>
            <person name="Paule C.R."/>
            <person name="Poulain J."/>
            <person name="Prion F."/>
            <person name="Qin B."/>
            <person name="Qu C."/>
            <person name="Retzel E.F."/>
            <person name="Riddle C."/>
            <person name="Sallet E."/>
            <person name="Samain S."/>
            <person name="Samson N."/>
            <person name="Sanders I."/>
            <person name="Saurat O."/>
            <person name="Scarpelli C."/>
            <person name="Schiex T."/>
            <person name="Segurens B."/>
            <person name="Severin A.J."/>
            <person name="Sherrier D.J."/>
            <person name="Shi R."/>
            <person name="Sims S."/>
            <person name="Singer S.R."/>
            <person name="Sinharoy S."/>
            <person name="Sterck L."/>
            <person name="Viollet A."/>
            <person name="Wang B.B."/>
            <person name="Wang K."/>
            <person name="Wang M."/>
            <person name="Wang X."/>
            <person name="Warfsmann J."/>
            <person name="Weissenbach J."/>
            <person name="White D.D."/>
            <person name="White J.D."/>
            <person name="Wiley G.B."/>
            <person name="Wincker P."/>
            <person name="Xing Y."/>
            <person name="Yang L."/>
            <person name="Yao Z."/>
            <person name="Ying F."/>
            <person name="Zhai J."/>
            <person name="Zhou L."/>
            <person name="Zuber A."/>
            <person name="Denarie J."/>
            <person name="Dixon R.A."/>
            <person name="May G.D."/>
            <person name="Schwartz D.C."/>
            <person name="Rogers J."/>
            <person name="Quetier F."/>
            <person name="Town C.D."/>
            <person name="Roe B.A."/>
        </authorList>
    </citation>
    <scope>NUCLEOTIDE SEQUENCE [LARGE SCALE GENOMIC DNA]</scope>
    <source>
        <strain evidence="3">A17</strain>
        <strain evidence="5 6">cv. Jemalong A17</strain>
    </source>
</reference>